<proteinExistence type="predicted"/>
<keyword evidence="2" id="KW-1133">Transmembrane helix</keyword>
<dbReference type="PANTHER" id="PTHR24148:SF64">
    <property type="entry name" value="HETEROKARYON INCOMPATIBILITY DOMAIN-CONTAINING PROTEIN"/>
    <property type="match status" value="1"/>
</dbReference>
<dbReference type="PANTHER" id="PTHR24148">
    <property type="entry name" value="ANKYRIN REPEAT DOMAIN-CONTAINING PROTEIN 39 HOMOLOG-RELATED"/>
    <property type="match status" value="1"/>
</dbReference>
<dbReference type="Proteomes" id="UP000813444">
    <property type="component" value="Unassembled WGS sequence"/>
</dbReference>
<sequence length="829" mass="94032">MRYPRLRISRRIPSAQTRYGRAMQPARHHAGQDESGQAPGSGDTLNGEQNGRDVALTFAVVLAALYGTWTLSSSFIRQLATWNEQFRTSRVAISRPTPDYAPLEDTDNHIRLLVLERGDDSAQVRCRLQHVSLVTSPRFEALSYVWGASSNNNAPQILCDDKEVPVGQNLYSALRNLRRPDGERILWVDALCINQGDPLEKAKQIPLMSRIYEQAASVIIWLGEPTKHSSEAMTTLRKLNEHFAASLPFYGKSLLSVATRSMIYRNLPFIKGRQWDKEKATLTSFNWSAVGAVMNNPWFLRVWVFQELAKATAAIVVFGHDQMPLDDFLRPIAEIWLHPLGKEIIGPHLSAEASRSMRTLIRIVTETGPEARKEMTSRWPLHHLVAKESFRDVTDDRDRIFAFRDVANDIDETDWEVLPDYTASVEQVYLRFARWCLLQRNSPELLLYAGKPSPGSPGALLADSGAAVLPSWVPDWRHNSLETMNPMPGDYNASGTSKLHVSWKPDQPTLLRVKGRIVDRVDEVSVSRLHLTALDHFEFATKKKFDFEAVKEKLKKDQRFWFLRRGQALPSGFLSKYVIAWDQQGLKKTFDIHLLREAQEARRRFGTEKLPAHEMTNIVWMENCKHIAASHTGGTLTPDRLDALWRTMSYSSPSLPKRDFAAYLAFLKDVGQGKRTTKSLQGTAFQLPRNRASAARTPLPTTQWHRPLHSPSGIARKPNSSVETEELRLRYTMHSHFGSVFSRRFCSTAQNRLGWVPLGAQTGDVICILDGVKIPVVLRSLSKSVYESEEKVKGTGIKYELIGPCYINSIMQSELNNSKLYNKEFLELF</sequence>
<dbReference type="InterPro" id="IPR010730">
    <property type="entry name" value="HET"/>
</dbReference>
<evidence type="ECO:0000256" key="1">
    <source>
        <dbReference type="SAM" id="MobiDB-lite"/>
    </source>
</evidence>
<evidence type="ECO:0000259" key="3">
    <source>
        <dbReference type="Pfam" id="PF06985"/>
    </source>
</evidence>
<gene>
    <name evidence="4" type="ORF">B0I35DRAFT_436215</name>
</gene>
<feature type="region of interest" description="Disordered" evidence="1">
    <location>
        <begin position="14"/>
        <end position="48"/>
    </location>
</feature>
<protein>
    <submittedName>
        <fullName evidence="4">Heterokaryon incompatibility protein-domain-containing protein</fullName>
    </submittedName>
</protein>
<organism evidence="4 5">
    <name type="scientific">Stachybotrys elegans</name>
    <dbReference type="NCBI Taxonomy" id="80388"/>
    <lineage>
        <taxon>Eukaryota</taxon>
        <taxon>Fungi</taxon>
        <taxon>Dikarya</taxon>
        <taxon>Ascomycota</taxon>
        <taxon>Pezizomycotina</taxon>
        <taxon>Sordariomycetes</taxon>
        <taxon>Hypocreomycetidae</taxon>
        <taxon>Hypocreales</taxon>
        <taxon>Stachybotryaceae</taxon>
        <taxon>Stachybotrys</taxon>
    </lineage>
</organism>
<evidence type="ECO:0000256" key="2">
    <source>
        <dbReference type="SAM" id="Phobius"/>
    </source>
</evidence>
<reference evidence="4" key="1">
    <citation type="journal article" date="2021" name="Nat. Commun.">
        <title>Genetic determinants of endophytism in the Arabidopsis root mycobiome.</title>
        <authorList>
            <person name="Mesny F."/>
            <person name="Miyauchi S."/>
            <person name="Thiergart T."/>
            <person name="Pickel B."/>
            <person name="Atanasova L."/>
            <person name="Karlsson M."/>
            <person name="Huettel B."/>
            <person name="Barry K.W."/>
            <person name="Haridas S."/>
            <person name="Chen C."/>
            <person name="Bauer D."/>
            <person name="Andreopoulos W."/>
            <person name="Pangilinan J."/>
            <person name="LaButti K."/>
            <person name="Riley R."/>
            <person name="Lipzen A."/>
            <person name="Clum A."/>
            <person name="Drula E."/>
            <person name="Henrissat B."/>
            <person name="Kohler A."/>
            <person name="Grigoriev I.V."/>
            <person name="Martin F.M."/>
            <person name="Hacquard S."/>
        </authorList>
    </citation>
    <scope>NUCLEOTIDE SEQUENCE</scope>
    <source>
        <strain evidence="4">MPI-CAGE-CH-0235</strain>
    </source>
</reference>
<dbReference type="Pfam" id="PF06985">
    <property type="entry name" value="HET"/>
    <property type="match status" value="1"/>
</dbReference>
<keyword evidence="2" id="KW-0812">Transmembrane</keyword>
<dbReference type="InterPro" id="IPR052895">
    <property type="entry name" value="HetReg/Transcr_Mod"/>
</dbReference>
<dbReference type="EMBL" id="JAGPNK010000009">
    <property type="protein sequence ID" value="KAH7313988.1"/>
    <property type="molecule type" value="Genomic_DNA"/>
</dbReference>
<feature type="domain" description="Heterokaryon incompatibility" evidence="3">
    <location>
        <begin position="139"/>
        <end position="307"/>
    </location>
</feature>
<accession>A0A8K0SJS2</accession>
<dbReference type="AlphaFoldDB" id="A0A8K0SJS2"/>
<keyword evidence="2" id="KW-0472">Membrane</keyword>
<keyword evidence="5" id="KW-1185">Reference proteome</keyword>
<dbReference type="OrthoDB" id="2157530at2759"/>
<comment type="caution">
    <text evidence="4">The sequence shown here is derived from an EMBL/GenBank/DDBJ whole genome shotgun (WGS) entry which is preliminary data.</text>
</comment>
<evidence type="ECO:0000313" key="4">
    <source>
        <dbReference type="EMBL" id="KAH7313988.1"/>
    </source>
</evidence>
<feature type="transmembrane region" description="Helical" evidence="2">
    <location>
        <begin position="54"/>
        <end position="76"/>
    </location>
</feature>
<evidence type="ECO:0000313" key="5">
    <source>
        <dbReference type="Proteomes" id="UP000813444"/>
    </source>
</evidence>
<name>A0A8K0SJS2_9HYPO</name>